<evidence type="ECO:0000256" key="1">
    <source>
        <dbReference type="SAM" id="Phobius"/>
    </source>
</evidence>
<sequence>MVDQVGLVEVEERPPRDLAYSRYGQASSRMGSMRRQTSLGLPLPPYPVGRCSKLPPSPNFLSVRCTPPAVMVMVAGTFVSLSITVAALAVVESLTCQHSPAIPTHITVALTMVVVVVVVVRQPYLPCLCPTPPHVTVALMVVVAGKKQTLFLLFLLFLHPDALTLKASPV</sequence>
<feature type="transmembrane region" description="Helical" evidence="1">
    <location>
        <begin position="69"/>
        <end position="90"/>
    </location>
</feature>
<reference evidence="2 3" key="1">
    <citation type="submission" date="2019-05" db="EMBL/GenBank/DDBJ databases">
        <title>Another draft genome of Portunus trituberculatus and its Hox gene families provides insights of decapod evolution.</title>
        <authorList>
            <person name="Jeong J.-H."/>
            <person name="Song I."/>
            <person name="Kim S."/>
            <person name="Choi T."/>
            <person name="Kim D."/>
            <person name="Ryu S."/>
            <person name="Kim W."/>
        </authorList>
    </citation>
    <scope>NUCLEOTIDE SEQUENCE [LARGE SCALE GENOMIC DNA]</scope>
    <source>
        <tissue evidence="2">Muscle</tissue>
    </source>
</reference>
<name>A0A5B7I3E0_PORTR</name>
<keyword evidence="1" id="KW-1133">Transmembrane helix</keyword>
<evidence type="ECO:0000313" key="3">
    <source>
        <dbReference type="Proteomes" id="UP000324222"/>
    </source>
</evidence>
<keyword evidence="3" id="KW-1185">Reference proteome</keyword>
<evidence type="ECO:0000313" key="2">
    <source>
        <dbReference type="EMBL" id="MPC75448.1"/>
    </source>
</evidence>
<dbReference type="EMBL" id="VSRR010041131">
    <property type="protein sequence ID" value="MPC75448.1"/>
    <property type="molecule type" value="Genomic_DNA"/>
</dbReference>
<gene>
    <name evidence="2" type="ORF">E2C01_069835</name>
</gene>
<proteinExistence type="predicted"/>
<keyword evidence="1" id="KW-0472">Membrane</keyword>
<accession>A0A5B7I3E0</accession>
<comment type="caution">
    <text evidence="2">The sequence shown here is derived from an EMBL/GenBank/DDBJ whole genome shotgun (WGS) entry which is preliminary data.</text>
</comment>
<dbReference type="Proteomes" id="UP000324222">
    <property type="component" value="Unassembled WGS sequence"/>
</dbReference>
<organism evidence="2 3">
    <name type="scientific">Portunus trituberculatus</name>
    <name type="common">Swimming crab</name>
    <name type="synonym">Neptunus trituberculatus</name>
    <dbReference type="NCBI Taxonomy" id="210409"/>
    <lineage>
        <taxon>Eukaryota</taxon>
        <taxon>Metazoa</taxon>
        <taxon>Ecdysozoa</taxon>
        <taxon>Arthropoda</taxon>
        <taxon>Crustacea</taxon>
        <taxon>Multicrustacea</taxon>
        <taxon>Malacostraca</taxon>
        <taxon>Eumalacostraca</taxon>
        <taxon>Eucarida</taxon>
        <taxon>Decapoda</taxon>
        <taxon>Pleocyemata</taxon>
        <taxon>Brachyura</taxon>
        <taxon>Eubrachyura</taxon>
        <taxon>Portunoidea</taxon>
        <taxon>Portunidae</taxon>
        <taxon>Portuninae</taxon>
        <taxon>Portunus</taxon>
    </lineage>
</organism>
<feature type="transmembrane region" description="Helical" evidence="1">
    <location>
        <begin position="102"/>
        <end position="124"/>
    </location>
</feature>
<dbReference type="AlphaFoldDB" id="A0A5B7I3E0"/>
<keyword evidence="1" id="KW-0812">Transmembrane</keyword>
<feature type="transmembrane region" description="Helical" evidence="1">
    <location>
        <begin position="136"/>
        <end position="158"/>
    </location>
</feature>
<protein>
    <submittedName>
        <fullName evidence="2">Uncharacterized protein</fullName>
    </submittedName>
</protein>